<keyword evidence="7" id="KW-0503">Monooxygenase</keyword>
<gene>
    <name evidence="9" type="ORF">BO70DRAFT_354014</name>
</gene>
<evidence type="ECO:0000256" key="7">
    <source>
        <dbReference type="ARBA" id="ARBA00023033"/>
    </source>
</evidence>
<keyword evidence="5" id="KW-0560">Oxidoreductase</keyword>
<sequence length="265" mass="29854">MLGEAIFALLGPSPLSSFLILILFVAIPGYFVYQTWLHPLAAYPDPFLAKLTNFYTLLHAIRAGRYEYLYRLHQRHGRVVRIGPQRLSILDAEAMGPIYGFQANVKKSNFYEEFHGISTFNEIDPNKHARKRRVLSHAFSDQALHGMEPHILSAILTRLTTAIRTAFPTLVDIVAGPRLMQLSYLRACIEESMRLCPPAPSDLPREVLPGGLQVGKWHIPAGTVVGVPAYPLHHSEEYFDRPFVYDPSRWLLRGSEGLLDGPTPL</sequence>
<dbReference type="Gene3D" id="1.10.630.10">
    <property type="entry name" value="Cytochrome P450"/>
    <property type="match status" value="2"/>
</dbReference>
<keyword evidence="8" id="KW-0472">Membrane</keyword>
<accession>A0A317VSU4</accession>
<comment type="cofactor">
    <cofactor evidence="1">
        <name>heme</name>
        <dbReference type="ChEBI" id="CHEBI:30413"/>
    </cofactor>
</comment>
<proteinExistence type="inferred from homology"/>
<dbReference type="Pfam" id="PF00067">
    <property type="entry name" value="p450"/>
    <property type="match status" value="1"/>
</dbReference>
<name>A0A317VSU4_9EURO</name>
<dbReference type="GO" id="GO:0004497">
    <property type="term" value="F:monooxygenase activity"/>
    <property type="evidence" value="ECO:0007669"/>
    <property type="project" value="UniProtKB-KW"/>
</dbReference>
<dbReference type="InterPro" id="IPR050121">
    <property type="entry name" value="Cytochrome_P450_monoxygenase"/>
</dbReference>
<dbReference type="InterPro" id="IPR001128">
    <property type="entry name" value="Cyt_P450"/>
</dbReference>
<reference evidence="9 10" key="1">
    <citation type="submission" date="2016-12" db="EMBL/GenBank/DDBJ databases">
        <title>The genomes of Aspergillus section Nigri reveals drivers in fungal speciation.</title>
        <authorList>
            <consortium name="DOE Joint Genome Institute"/>
            <person name="Vesth T.C."/>
            <person name="Nybo J."/>
            <person name="Theobald S."/>
            <person name="Brandl J."/>
            <person name="Frisvad J.C."/>
            <person name="Nielsen K.F."/>
            <person name="Lyhne E.K."/>
            <person name="Kogle M.E."/>
            <person name="Kuo A."/>
            <person name="Riley R."/>
            <person name="Clum A."/>
            <person name="Nolan M."/>
            <person name="Lipzen A."/>
            <person name="Salamov A."/>
            <person name="Henrissat B."/>
            <person name="Wiebenga A."/>
            <person name="De Vries R.P."/>
            <person name="Grigoriev I.V."/>
            <person name="Mortensen U.H."/>
            <person name="Andersen M.R."/>
            <person name="Baker S.E."/>
        </authorList>
    </citation>
    <scope>NUCLEOTIDE SEQUENCE [LARGE SCALE GENOMIC DNA]</scope>
    <source>
        <strain evidence="9 10">CBS 117.55</strain>
    </source>
</reference>
<evidence type="ECO:0000313" key="9">
    <source>
        <dbReference type="EMBL" id="PWY76985.1"/>
    </source>
</evidence>
<dbReference type="GO" id="GO:0020037">
    <property type="term" value="F:heme binding"/>
    <property type="evidence" value="ECO:0007669"/>
    <property type="project" value="InterPro"/>
</dbReference>
<feature type="transmembrane region" description="Helical" evidence="8">
    <location>
        <begin position="15"/>
        <end position="33"/>
    </location>
</feature>
<dbReference type="AlphaFoldDB" id="A0A317VSU4"/>
<evidence type="ECO:0000256" key="1">
    <source>
        <dbReference type="ARBA" id="ARBA00001971"/>
    </source>
</evidence>
<keyword evidence="10" id="KW-1185">Reference proteome</keyword>
<dbReference type="GO" id="GO:0005506">
    <property type="term" value="F:iron ion binding"/>
    <property type="evidence" value="ECO:0007669"/>
    <property type="project" value="InterPro"/>
</dbReference>
<evidence type="ECO:0000256" key="6">
    <source>
        <dbReference type="ARBA" id="ARBA00023004"/>
    </source>
</evidence>
<evidence type="ECO:0000313" key="10">
    <source>
        <dbReference type="Proteomes" id="UP000247233"/>
    </source>
</evidence>
<dbReference type="EMBL" id="MSFL01000019">
    <property type="protein sequence ID" value="PWY76985.1"/>
    <property type="molecule type" value="Genomic_DNA"/>
</dbReference>
<dbReference type="PANTHER" id="PTHR24305">
    <property type="entry name" value="CYTOCHROME P450"/>
    <property type="match status" value="1"/>
</dbReference>
<dbReference type="VEuPathDB" id="FungiDB:BO70DRAFT_354014"/>
<dbReference type="RefSeq" id="XP_025397746.1">
    <property type="nucleotide sequence ID" value="XM_025541847.1"/>
</dbReference>
<keyword evidence="8" id="KW-0812">Transmembrane</keyword>
<comment type="similarity">
    <text evidence="2">Belongs to the cytochrome P450 family.</text>
</comment>
<dbReference type="STRING" id="1448321.A0A317VSU4"/>
<evidence type="ECO:0000256" key="4">
    <source>
        <dbReference type="ARBA" id="ARBA00022723"/>
    </source>
</evidence>
<dbReference type="Proteomes" id="UP000247233">
    <property type="component" value="Unassembled WGS sequence"/>
</dbReference>
<comment type="caution">
    <text evidence="9">The sequence shown here is derived from an EMBL/GenBank/DDBJ whole genome shotgun (WGS) entry which is preliminary data.</text>
</comment>
<evidence type="ECO:0000256" key="5">
    <source>
        <dbReference type="ARBA" id="ARBA00023002"/>
    </source>
</evidence>
<protein>
    <submittedName>
        <fullName evidence="9">Cytochrome P450</fullName>
    </submittedName>
</protein>
<dbReference type="OrthoDB" id="1470350at2759"/>
<evidence type="ECO:0000256" key="2">
    <source>
        <dbReference type="ARBA" id="ARBA00010617"/>
    </source>
</evidence>
<dbReference type="InterPro" id="IPR036396">
    <property type="entry name" value="Cyt_P450_sf"/>
</dbReference>
<dbReference type="PANTHER" id="PTHR24305:SF237">
    <property type="entry name" value="CYTOCHROME P450 MONOOXYGENASE ATNE-RELATED"/>
    <property type="match status" value="1"/>
</dbReference>
<keyword evidence="3" id="KW-0349">Heme</keyword>
<evidence type="ECO:0000256" key="3">
    <source>
        <dbReference type="ARBA" id="ARBA00022617"/>
    </source>
</evidence>
<organism evidence="9 10">
    <name type="scientific">Aspergillus heteromorphus CBS 117.55</name>
    <dbReference type="NCBI Taxonomy" id="1448321"/>
    <lineage>
        <taxon>Eukaryota</taxon>
        <taxon>Fungi</taxon>
        <taxon>Dikarya</taxon>
        <taxon>Ascomycota</taxon>
        <taxon>Pezizomycotina</taxon>
        <taxon>Eurotiomycetes</taxon>
        <taxon>Eurotiomycetidae</taxon>
        <taxon>Eurotiales</taxon>
        <taxon>Aspergillaceae</taxon>
        <taxon>Aspergillus</taxon>
        <taxon>Aspergillus subgen. Circumdati</taxon>
    </lineage>
</organism>
<dbReference type="SUPFAM" id="SSF48264">
    <property type="entry name" value="Cytochrome P450"/>
    <property type="match status" value="1"/>
</dbReference>
<evidence type="ECO:0000256" key="8">
    <source>
        <dbReference type="SAM" id="Phobius"/>
    </source>
</evidence>
<dbReference type="GeneID" id="37064084"/>
<keyword evidence="8" id="KW-1133">Transmembrane helix</keyword>
<keyword evidence="6" id="KW-0408">Iron</keyword>
<keyword evidence="4" id="KW-0479">Metal-binding</keyword>
<dbReference type="GO" id="GO:0016705">
    <property type="term" value="F:oxidoreductase activity, acting on paired donors, with incorporation or reduction of molecular oxygen"/>
    <property type="evidence" value="ECO:0007669"/>
    <property type="project" value="InterPro"/>
</dbReference>